<comment type="caution">
    <text evidence="2">The sequence shown here is derived from an EMBL/GenBank/DDBJ whole genome shotgun (WGS) entry which is preliminary data.</text>
</comment>
<dbReference type="OMA" id="KDMVEFK"/>
<feature type="region of interest" description="Disordered" evidence="1">
    <location>
        <begin position="197"/>
        <end position="261"/>
    </location>
</feature>
<dbReference type="Pfam" id="PF07279">
    <property type="entry name" value="DUF1442"/>
    <property type="match status" value="1"/>
</dbReference>
<feature type="compositionally biased region" description="Basic and acidic residues" evidence="1">
    <location>
        <begin position="1"/>
        <end position="15"/>
    </location>
</feature>
<evidence type="ECO:0000256" key="1">
    <source>
        <dbReference type="SAM" id="MobiDB-lite"/>
    </source>
</evidence>
<dbReference type="InterPro" id="IPR009902">
    <property type="entry name" value="DUF1442"/>
</dbReference>
<dbReference type="OrthoDB" id="774871at2759"/>
<dbReference type="SUPFAM" id="SSF53335">
    <property type="entry name" value="S-adenosyl-L-methionine-dependent methyltransferases"/>
    <property type="match status" value="1"/>
</dbReference>
<dbReference type="Gene3D" id="3.40.50.150">
    <property type="entry name" value="Vaccinia Virus protein VP39"/>
    <property type="match status" value="1"/>
</dbReference>
<dbReference type="PANTHER" id="PTHR43167:SF1">
    <property type="entry name" value="PUTATIVE (AFU_ORTHOLOGUE AFUA_6G01830)-RELATED"/>
    <property type="match status" value="1"/>
</dbReference>
<dbReference type="InterPro" id="IPR029063">
    <property type="entry name" value="SAM-dependent_MTases_sf"/>
</dbReference>
<reference evidence="2 3" key="1">
    <citation type="journal article" date="2017" name="Mol. Plant">
        <title>The Genome of Medicinal Plant Macleaya cordata Provides New Insights into Benzylisoquinoline Alkaloids Metabolism.</title>
        <authorList>
            <person name="Liu X."/>
            <person name="Liu Y."/>
            <person name="Huang P."/>
            <person name="Ma Y."/>
            <person name="Qing Z."/>
            <person name="Tang Q."/>
            <person name="Cao H."/>
            <person name="Cheng P."/>
            <person name="Zheng Y."/>
            <person name="Yuan Z."/>
            <person name="Zhou Y."/>
            <person name="Liu J."/>
            <person name="Tang Z."/>
            <person name="Zhuo Y."/>
            <person name="Zhang Y."/>
            <person name="Yu L."/>
            <person name="Huang J."/>
            <person name="Yang P."/>
            <person name="Peng Q."/>
            <person name="Zhang J."/>
            <person name="Jiang W."/>
            <person name="Zhang Z."/>
            <person name="Lin K."/>
            <person name="Ro D.K."/>
            <person name="Chen X."/>
            <person name="Xiong X."/>
            <person name="Shang Y."/>
            <person name="Huang S."/>
            <person name="Zeng J."/>
        </authorList>
    </citation>
    <scope>NUCLEOTIDE SEQUENCE [LARGE SCALE GENOMIC DNA]</scope>
    <source>
        <strain evidence="3">cv. BLH2017</strain>
        <tissue evidence="2">Root</tissue>
    </source>
</reference>
<dbReference type="Proteomes" id="UP000195402">
    <property type="component" value="Unassembled WGS sequence"/>
</dbReference>
<proteinExistence type="predicted"/>
<accession>A0A200QWY8</accession>
<evidence type="ECO:0000313" key="3">
    <source>
        <dbReference type="Proteomes" id="UP000195402"/>
    </source>
</evidence>
<dbReference type="AlphaFoldDB" id="A0A200QWY8"/>
<feature type="region of interest" description="Disordered" evidence="1">
    <location>
        <begin position="1"/>
        <end position="21"/>
    </location>
</feature>
<protein>
    <recommendedName>
        <fullName evidence="4">S-adenosyl-L-methionine-dependent methyltransferase</fullName>
    </recommendedName>
</protein>
<dbReference type="EMBL" id="MVGT01000928">
    <property type="protein sequence ID" value="OVA14983.1"/>
    <property type="molecule type" value="Genomic_DNA"/>
</dbReference>
<evidence type="ECO:0000313" key="2">
    <source>
        <dbReference type="EMBL" id="OVA14983.1"/>
    </source>
</evidence>
<keyword evidence="3" id="KW-1185">Reference proteome</keyword>
<dbReference type="InParanoid" id="A0A200QWY8"/>
<name>A0A200QWY8_MACCD</name>
<sequence length="261" mass="27991">MPSLHCKDHDHKLHDSASTPEPECTEFISALAAGMSSQLIVEVSSEVSHSTIALAAAARQTGGRLVCILPEENTSSIESKQVIKESGLKDMVEFKVGDPFELLQNYENIDFFLIDCKTEEYTRLLKLVDVNPRRAVVVANNLEEGRKGLGGNIRSAKDKSTSVRSMKHPIGKGMEVTMIGKSNEFERRDLACGGGGRRGGGFGGGGGTTDRFGGGGAGGGGGGTPPIDIRRRGRRSGKSKWVVQYDEESGEEHIFRVPSSV</sequence>
<dbReference type="PANTHER" id="PTHR43167">
    <property type="entry name" value="PUTATIVE (AFU_ORTHOLOGUE AFUA_6G01830)-RELATED"/>
    <property type="match status" value="1"/>
</dbReference>
<gene>
    <name evidence="2" type="ORF">BVC80_65g35</name>
</gene>
<evidence type="ECO:0008006" key="4">
    <source>
        <dbReference type="Google" id="ProtNLM"/>
    </source>
</evidence>
<organism evidence="2 3">
    <name type="scientific">Macleaya cordata</name>
    <name type="common">Five-seeded plume-poppy</name>
    <name type="synonym">Bocconia cordata</name>
    <dbReference type="NCBI Taxonomy" id="56857"/>
    <lineage>
        <taxon>Eukaryota</taxon>
        <taxon>Viridiplantae</taxon>
        <taxon>Streptophyta</taxon>
        <taxon>Embryophyta</taxon>
        <taxon>Tracheophyta</taxon>
        <taxon>Spermatophyta</taxon>
        <taxon>Magnoliopsida</taxon>
        <taxon>Ranunculales</taxon>
        <taxon>Papaveraceae</taxon>
        <taxon>Papaveroideae</taxon>
        <taxon>Macleaya</taxon>
    </lineage>
</organism>
<feature type="compositionally biased region" description="Gly residues" evidence="1">
    <location>
        <begin position="197"/>
        <end position="224"/>
    </location>
</feature>